<dbReference type="AlphaFoldDB" id="A0ABD0LDE8"/>
<evidence type="ECO:0000313" key="2">
    <source>
        <dbReference type="Proteomes" id="UP001519460"/>
    </source>
</evidence>
<comment type="caution">
    <text evidence="1">The sequence shown here is derived from an EMBL/GenBank/DDBJ whole genome shotgun (WGS) entry which is preliminary data.</text>
</comment>
<evidence type="ECO:0000313" key="1">
    <source>
        <dbReference type="EMBL" id="KAK7497350.1"/>
    </source>
</evidence>
<name>A0ABD0LDE8_9CAEN</name>
<dbReference type="EMBL" id="JACVVK020000059">
    <property type="protein sequence ID" value="KAK7497350.1"/>
    <property type="molecule type" value="Genomic_DNA"/>
</dbReference>
<sequence length="79" mass="8891">MWTLAERFQRAVPKKRTAGTPLIRTNPIALSISRSTGSKLLRKDLIRKAADLGLLSGHVPEHGWERNVRFRASFSGTTY</sequence>
<reference evidence="1 2" key="1">
    <citation type="journal article" date="2023" name="Sci. Data">
        <title>Genome assembly of the Korean intertidal mud-creeper Batillaria attramentaria.</title>
        <authorList>
            <person name="Patra A.K."/>
            <person name="Ho P.T."/>
            <person name="Jun S."/>
            <person name="Lee S.J."/>
            <person name="Kim Y."/>
            <person name="Won Y.J."/>
        </authorList>
    </citation>
    <scope>NUCLEOTIDE SEQUENCE [LARGE SCALE GENOMIC DNA]</scope>
    <source>
        <strain evidence="1">Wonlab-2016</strain>
    </source>
</reference>
<organism evidence="1 2">
    <name type="scientific">Batillaria attramentaria</name>
    <dbReference type="NCBI Taxonomy" id="370345"/>
    <lineage>
        <taxon>Eukaryota</taxon>
        <taxon>Metazoa</taxon>
        <taxon>Spiralia</taxon>
        <taxon>Lophotrochozoa</taxon>
        <taxon>Mollusca</taxon>
        <taxon>Gastropoda</taxon>
        <taxon>Caenogastropoda</taxon>
        <taxon>Sorbeoconcha</taxon>
        <taxon>Cerithioidea</taxon>
        <taxon>Batillariidae</taxon>
        <taxon>Batillaria</taxon>
    </lineage>
</organism>
<dbReference type="Proteomes" id="UP001519460">
    <property type="component" value="Unassembled WGS sequence"/>
</dbReference>
<gene>
    <name evidence="1" type="ORF">BaRGS_00011394</name>
</gene>
<accession>A0ABD0LDE8</accession>
<proteinExistence type="predicted"/>
<protein>
    <submittedName>
        <fullName evidence="1">Uncharacterized protein</fullName>
    </submittedName>
</protein>
<keyword evidence="2" id="KW-1185">Reference proteome</keyword>